<organism evidence="1">
    <name type="scientific">Salix viminalis</name>
    <name type="common">Common osier</name>
    <name type="synonym">Basket willow</name>
    <dbReference type="NCBI Taxonomy" id="40686"/>
    <lineage>
        <taxon>Eukaryota</taxon>
        <taxon>Viridiplantae</taxon>
        <taxon>Streptophyta</taxon>
        <taxon>Embryophyta</taxon>
        <taxon>Tracheophyta</taxon>
        <taxon>Spermatophyta</taxon>
        <taxon>Magnoliopsida</taxon>
        <taxon>eudicotyledons</taxon>
        <taxon>Gunneridae</taxon>
        <taxon>Pentapetalae</taxon>
        <taxon>rosids</taxon>
        <taxon>fabids</taxon>
        <taxon>Malpighiales</taxon>
        <taxon>Salicaceae</taxon>
        <taxon>Saliceae</taxon>
        <taxon>Salix</taxon>
    </lineage>
</organism>
<proteinExistence type="predicted"/>
<sequence length="483" mass="48233">MWGDLTCRGGGGDLTGGGGECMSCGGGECTGGGGDTVGSGGGGECTGGGGECTGGGGEKTGCGSDLTCRGGGGGDLTGGGGECMSGGGGECTGGGEENEVVGEVSVSVVEEENELGAEVSLPVVVEENELGAGVSLPVVVVESRQTGGGEWGFITGVFGASGFGEEIGDGGVSPCPPGPGLYGSGDGADFGDDDDGATELIGGEDNFGIDGLLGSTGVCGNSGFGFGDPAFLGAGTGPDDGLGVEVDLVKFVRLGSLQMLSGTNPVSLLSSRLRSSTSFRPAKLGGKIPVNPLWLASKTVTLPSSPISAGKHPPRPLPIKMTSFKLAILPMLCGMQPVSLLLANVTTETVELPSVSGMVDVNRLSFKNKASSSLLKSSGGKLPSKSLNLRSRYLRLGQDRTTDGKSPTKRLLLTSNSYMSVSLEKLSGMIPQNLFELMWNNAVSVISPNSAGRCPAMSAPLRSTPATTLTLESSRAGAQNTPL</sequence>
<gene>
    <name evidence="1" type="ORF">SVIM_LOCUS206041</name>
</gene>
<dbReference type="AlphaFoldDB" id="A0A6N2LAV4"/>
<name>A0A6N2LAV4_SALVM</name>
<reference evidence="1" key="1">
    <citation type="submission" date="2019-03" db="EMBL/GenBank/DDBJ databases">
        <authorList>
            <person name="Mank J."/>
            <person name="Almeida P."/>
        </authorList>
    </citation>
    <scope>NUCLEOTIDE SEQUENCE</scope>
    <source>
        <strain evidence="1">78183</strain>
    </source>
</reference>
<dbReference type="EMBL" id="CAADRP010001347">
    <property type="protein sequence ID" value="VFU38167.1"/>
    <property type="molecule type" value="Genomic_DNA"/>
</dbReference>
<evidence type="ECO:0000313" key="1">
    <source>
        <dbReference type="EMBL" id="VFU38167.1"/>
    </source>
</evidence>
<protein>
    <submittedName>
        <fullName evidence="1">Uncharacterized protein</fullName>
    </submittedName>
</protein>
<accession>A0A6N2LAV4</accession>